<keyword evidence="3" id="KW-1185">Reference proteome</keyword>
<gene>
    <name evidence="2" type="ORF">PAXRUDRAFT_169769</name>
</gene>
<evidence type="ECO:0000313" key="3">
    <source>
        <dbReference type="Proteomes" id="UP000054538"/>
    </source>
</evidence>
<protein>
    <recommendedName>
        <fullName evidence="4">RNase H type-1 domain-containing protein</fullName>
    </recommendedName>
</protein>
<evidence type="ECO:0008006" key="4">
    <source>
        <dbReference type="Google" id="ProtNLM"/>
    </source>
</evidence>
<feature type="signal peptide" evidence="1">
    <location>
        <begin position="1"/>
        <end position="17"/>
    </location>
</feature>
<feature type="chain" id="PRO_5002208423" description="RNase H type-1 domain-containing protein" evidence="1">
    <location>
        <begin position="18"/>
        <end position="137"/>
    </location>
</feature>
<dbReference type="InParanoid" id="A0A0D0D853"/>
<name>A0A0D0D853_9AGAM</name>
<dbReference type="HOGENOM" id="CLU_125038_0_0_1"/>
<organism evidence="2 3">
    <name type="scientific">Paxillus rubicundulus Ve08.2h10</name>
    <dbReference type="NCBI Taxonomy" id="930991"/>
    <lineage>
        <taxon>Eukaryota</taxon>
        <taxon>Fungi</taxon>
        <taxon>Dikarya</taxon>
        <taxon>Basidiomycota</taxon>
        <taxon>Agaricomycotina</taxon>
        <taxon>Agaricomycetes</taxon>
        <taxon>Agaricomycetidae</taxon>
        <taxon>Boletales</taxon>
        <taxon>Paxilineae</taxon>
        <taxon>Paxillaceae</taxon>
        <taxon>Paxillus</taxon>
    </lineage>
</organism>
<evidence type="ECO:0000313" key="2">
    <source>
        <dbReference type="EMBL" id="KIK76494.1"/>
    </source>
</evidence>
<dbReference type="EMBL" id="KN827457">
    <property type="protein sequence ID" value="KIK76494.1"/>
    <property type="molecule type" value="Genomic_DNA"/>
</dbReference>
<reference evidence="3" key="2">
    <citation type="submission" date="2015-01" db="EMBL/GenBank/DDBJ databases">
        <title>Evolutionary Origins and Diversification of the Mycorrhizal Mutualists.</title>
        <authorList>
            <consortium name="DOE Joint Genome Institute"/>
            <consortium name="Mycorrhizal Genomics Consortium"/>
            <person name="Kohler A."/>
            <person name="Kuo A."/>
            <person name="Nagy L.G."/>
            <person name="Floudas D."/>
            <person name="Copeland A."/>
            <person name="Barry K.W."/>
            <person name="Cichocki N."/>
            <person name="Veneault-Fourrey C."/>
            <person name="LaButti K."/>
            <person name="Lindquist E.A."/>
            <person name="Lipzen A."/>
            <person name="Lundell T."/>
            <person name="Morin E."/>
            <person name="Murat C."/>
            <person name="Riley R."/>
            <person name="Ohm R."/>
            <person name="Sun H."/>
            <person name="Tunlid A."/>
            <person name="Henrissat B."/>
            <person name="Grigoriev I.V."/>
            <person name="Hibbett D.S."/>
            <person name="Martin F."/>
        </authorList>
    </citation>
    <scope>NUCLEOTIDE SEQUENCE [LARGE SCALE GENOMIC DNA]</scope>
    <source>
        <strain evidence="3">Ve08.2h10</strain>
    </source>
</reference>
<keyword evidence="1" id="KW-0732">Signal</keyword>
<dbReference type="STRING" id="930991.A0A0D0D853"/>
<dbReference type="AlphaFoldDB" id="A0A0D0D853"/>
<evidence type="ECO:0000256" key="1">
    <source>
        <dbReference type="SAM" id="SignalP"/>
    </source>
</evidence>
<accession>A0A0D0D853</accession>
<dbReference type="OrthoDB" id="3249498at2759"/>
<proteinExistence type="predicted"/>
<reference evidence="2 3" key="1">
    <citation type="submission" date="2014-04" db="EMBL/GenBank/DDBJ databases">
        <authorList>
            <consortium name="DOE Joint Genome Institute"/>
            <person name="Kuo A."/>
            <person name="Kohler A."/>
            <person name="Jargeat P."/>
            <person name="Nagy L.G."/>
            <person name="Floudas D."/>
            <person name="Copeland A."/>
            <person name="Barry K.W."/>
            <person name="Cichocki N."/>
            <person name="Veneault-Fourrey C."/>
            <person name="LaButti K."/>
            <person name="Lindquist E.A."/>
            <person name="Lipzen A."/>
            <person name="Lundell T."/>
            <person name="Morin E."/>
            <person name="Murat C."/>
            <person name="Sun H."/>
            <person name="Tunlid A."/>
            <person name="Henrissat B."/>
            <person name="Grigoriev I.V."/>
            <person name="Hibbett D.S."/>
            <person name="Martin F."/>
            <person name="Nordberg H.P."/>
            <person name="Cantor M.N."/>
            <person name="Hua S.X."/>
        </authorList>
    </citation>
    <scope>NUCLEOTIDE SEQUENCE [LARGE SCALE GENOMIC DNA]</scope>
    <source>
        <strain evidence="2 3">Ve08.2h10</strain>
    </source>
</reference>
<dbReference type="Proteomes" id="UP000054538">
    <property type="component" value="Unassembled WGS sequence"/>
</dbReference>
<sequence length="137" mass="15356">MCFWFPSLHLAFQATISFDASQTSISYFEALVVAVAICESVIHLKRGGQLAVYLDNLNTVQMFNSLVALPTMDWILMDTINIILTHDVDFWVFHVSGSKNTVANHLSYTSNAVPGLSIQSFQPPQRMLGATKKRFTR</sequence>